<dbReference type="Proteomes" id="UP000237438">
    <property type="component" value="Unassembled WGS sequence"/>
</dbReference>
<feature type="compositionally biased region" description="Basic residues" evidence="2">
    <location>
        <begin position="539"/>
        <end position="551"/>
    </location>
</feature>
<feature type="compositionally biased region" description="Polar residues" evidence="2">
    <location>
        <begin position="78"/>
        <end position="90"/>
    </location>
</feature>
<accession>A0A2S4PKK5</accession>
<reference evidence="3 4" key="1">
    <citation type="submission" date="2017-10" db="EMBL/GenBank/DDBJ databases">
        <title>Development of genomic resources for the powdery mildew, Erysiphe pulchra.</title>
        <authorList>
            <person name="Wadl P.A."/>
            <person name="Mack B.M."/>
            <person name="Moore G."/>
            <person name="Beltz S.B."/>
        </authorList>
    </citation>
    <scope>NUCLEOTIDE SEQUENCE [LARGE SCALE GENOMIC DNA]</scope>
    <source>
        <strain evidence="3">Cflorida</strain>
    </source>
</reference>
<evidence type="ECO:0000313" key="3">
    <source>
        <dbReference type="EMBL" id="POS82568.1"/>
    </source>
</evidence>
<feature type="compositionally biased region" description="Basic and acidic residues" evidence="2">
    <location>
        <begin position="455"/>
        <end position="465"/>
    </location>
</feature>
<gene>
    <name evidence="3" type="ORF">EPUL_005814</name>
</gene>
<dbReference type="AlphaFoldDB" id="A0A2S4PKK5"/>
<feature type="coiled-coil region" evidence="1">
    <location>
        <begin position="246"/>
        <end position="280"/>
    </location>
</feature>
<feature type="non-terminal residue" evidence="3">
    <location>
        <position position="706"/>
    </location>
</feature>
<name>A0A2S4PKK5_9PEZI</name>
<protein>
    <submittedName>
        <fullName evidence="3">Uncharacterized protein</fullName>
    </submittedName>
</protein>
<dbReference type="OrthoDB" id="4160836at2759"/>
<feature type="compositionally biased region" description="Polar residues" evidence="2">
    <location>
        <begin position="143"/>
        <end position="156"/>
    </location>
</feature>
<sequence length="706" mass="80294">MARKGIKKSPPLGERVIEAIGDGEDPFRKRGLRRSPQVDIEMKLDVIENSDLPFTSSRSLEAFSAEVISPTGRENTRSNKTLKMSQQDTQGIDELITKKSIESHKEVRYQKLLTESKPSVPQPASINLSDSLFVSPNSSIKSILGSRQDSPSNLSNPGIPYSNAKESPIVDYSESDETGESSNMPFQDLIQYSQKNKNDLRDPQDLSPELLQKNHDRIFEKENSIALSPQLCSSETAGTTSILDPYKAKRALKSSLLQEIKQLQEDIVLADSENERLRLTRIDPKAVPPIDEKVLSMLKRVTCPEISLDKKMNKKTILQSLHNFLPFSSRRFRSPRKDTQKLLHNKMKMPSFLPQSVENPLPYLQAFTPLIWSSKITTLRPPRKLATLESEKKMKSKKIDLLQQQIITASHSQGLFFARLALLIDPNSRSVHQLSLLSIPLCAEHELGSFIRSSKKGENRRDSKVETNQSSYKDLSSGITDNKNLVNREIGVVCYAMGRWLQVSLRRARFWWLASKHFSTPEARKRFIPLYTLSKTTRRKNAKDRGKKRKRVVSEESIDDETDDDTSDFNRENNQTFEESFDLSEDETTKKSGNWIRKELLPHLGRSFLCISKNGLGTFDSRNITNSQNDSDFEILFEWRLSFDWTGEIKSHLSAIPKVPKSWYKSLDAQVHCGFDQIPNIFQGLLHEKGPIAAVACLINLTMVEE</sequence>
<keyword evidence="1" id="KW-0175">Coiled coil</keyword>
<organism evidence="3 4">
    <name type="scientific">Erysiphe pulchra</name>
    <dbReference type="NCBI Taxonomy" id="225359"/>
    <lineage>
        <taxon>Eukaryota</taxon>
        <taxon>Fungi</taxon>
        <taxon>Dikarya</taxon>
        <taxon>Ascomycota</taxon>
        <taxon>Pezizomycotina</taxon>
        <taxon>Leotiomycetes</taxon>
        <taxon>Erysiphales</taxon>
        <taxon>Erysiphaceae</taxon>
        <taxon>Erysiphe</taxon>
    </lineage>
</organism>
<dbReference type="STRING" id="225359.A0A2S4PKK5"/>
<proteinExistence type="predicted"/>
<keyword evidence="4" id="KW-1185">Reference proteome</keyword>
<evidence type="ECO:0000256" key="2">
    <source>
        <dbReference type="SAM" id="MobiDB-lite"/>
    </source>
</evidence>
<feature type="region of interest" description="Disordered" evidence="2">
    <location>
        <begin position="539"/>
        <end position="572"/>
    </location>
</feature>
<evidence type="ECO:0000313" key="4">
    <source>
        <dbReference type="Proteomes" id="UP000237438"/>
    </source>
</evidence>
<comment type="caution">
    <text evidence="3">The sequence shown here is derived from an EMBL/GenBank/DDBJ whole genome shotgun (WGS) entry which is preliminary data.</text>
</comment>
<feature type="region of interest" description="Disordered" evidence="2">
    <location>
        <begin position="453"/>
        <end position="475"/>
    </location>
</feature>
<dbReference type="EMBL" id="PEDP01002591">
    <property type="protein sequence ID" value="POS82568.1"/>
    <property type="molecule type" value="Genomic_DNA"/>
</dbReference>
<evidence type="ECO:0000256" key="1">
    <source>
        <dbReference type="SAM" id="Coils"/>
    </source>
</evidence>
<feature type="region of interest" description="Disordered" evidence="2">
    <location>
        <begin position="70"/>
        <end position="93"/>
    </location>
</feature>
<feature type="compositionally biased region" description="Acidic residues" evidence="2">
    <location>
        <begin position="556"/>
        <end position="567"/>
    </location>
</feature>
<feature type="compositionally biased region" description="Polar residues" evidence="2">
    <location>
        <begin position="466"/>
        <end position="475"/>
    </location>
</feature>
<feature type="region of interest" description="Disordered" evidence="2">
    <location>
        <begin position="143"/>
        <end position="167"/>
    </location>
</feature>